<dbReference type="OrthoDB" id="608866at2759"/>
<accession>A0A7J7DNP9</accession>
<keyword evidence="7" id="KW-1185">Reference proteome</keyword>
<evidence type="ECO:0000256" key="1">
    <source>
        <dbReference type="ARBA" id="ARBA00022723"/>
    </source>
</evidence>
<keyword evidence="2 4" id="KW-0863">Zinc-finger</keyword>
<dbReference type="Gene3D" id="3.30.40.10">
    <property type="entry name" value="Zinc/RING finger domain, C3HC4 (zinc finger)"/>
    <property type="match status" value="1"/>
</dbReference>
<feature type="domain" description="PHD-type" evidence="5">
    <location>
        <begin position="593"/>
        <end position="642"/>
    </location>
</feature>
<evidence type="ECO:0000313" key="6">
    <source>
        <dbReference type="EMBL" id="KAF5747985.1"/>
    </source>
</evidence>
<dbReference type="PANTHER" id="PTHR47863">
    <property type="entry name" value="RING/FYVE/PHD ZINC FINGER SUPERFAMILY PROTEIN"/>
    <property type="match status" value="1"/>
</dbReference>
<organism evidence="6 7">
    <name type="scientific">Tripterygium wilfordii</name>
    <name type="common">Thunder God vine</name>
    <dbReference type="NCBI Taxonomy" id="458696"/>
    <lineage>
        <taxon>Eukaryota</taxon>
        <taxon>Viridiplantae</taxon>
        <taxon>Streptophyta</taxon>
        <taxon>Embryophyta</taxon>
        <taxon>Tracheophyta</taxon>
        <taxon>Spermatophyta</taxon>
        <taxon>Magnoliopsida</taxon>
        <taxon>eudicotyledons</taxon>
        <taxon>Gunneridae</taxon>
        <taxon>Pentapetalae</taxon>
        <taxon>rosids</taxon>
        <taxon>fabids</taxon>
        <taxon>Celastrales</taxon>
        <taxon>Celastraceae</taxon>
        <taxon>Tripterygium</taxon>
    </lineage>
</organism>
<dbReference type="GO" id="GO:0008270">
    <property type="term" value="F:zinc ion binding"/>
    <property type="evidence" value="ECO:0007669"/>
    <property type="project" value="UniProtKB-KW"/>
</dbReference>
<dbReference type="InParanoid" id="A0A7J7DNP9"/>
<evidence type="ECO:0000259" key="5">
    <source>
        <dbReference type="PROSITE" id="PS50016"/>
    </source>
</evidence>
<keyword evidence="3" id="KW-0862">Zinc</keyword>
<sequence>MVVCLVSFRPMEVDGRKGKKNSKGVAWYWVIEYFSTLKEVDASILRELIELVPGTHDEELGAKTREVVALRCLEELFDPLPDPATVDAQANGHFDFSRGFEEVLTYILRRASISELKSGAPESLTSCAIPFIIHKRASMGQAALSKLKDELVRGTHPFAPYLSKGSRLVLANVQDNDDIVALPLRSPSEANADDQVSEVPERLVDMNLDNVDGNADVQVSKVQEIHNGDVQVSVVQKSLIATTHDNVDDEADVQVSKAQESLLYTSFDDGKGNADAQVSLIAFDKVDGDGDGDAQVSTAQENLICTTLDDANGNSDAQVAEAQESLIDTILNNVDGNAGHQVSKAQESLIYTTHDDANGNADSQVVEAQVSLIPTILENVDGAQRHDMHAEEFFPRKRKSNDFPDKYVDGQSHEIENQGDLDGRYDHYLVTKKIRLDPSCGNQIVAEASKGVRKYSELGGLEESRSLEIGHDERLGLVSDIHGNSNLQPNTDKVSRGASGNETDDFLSVGVVSDGDLRASSVVPALKTQNIDSNLHEIEPDNTMEHLPKEDTEFDNDGYDNEGLKVSEKEGNIFNSPCKVNHGSSQVSESPVLNFCVKCNKEGSLLVCGSSDCSLGIHESCLGSSVKFDDQGNFYCPFCAYSRALSEYRKCTESVSSAKKELNAFFNMNAIHQPKEHAEKLYRGQSTTILDSTNQGTC</sequence>
<evidence type="ECO:0000313" key="7">
    <source>
        <dbReference type="Proteomes" id="UP000593562"/>
    </source>
</evidence>
<keyword evidence="1" id="KW-0479">Metal-binding</keyword>
<protein>
    <recommendedName>
        <fullName evidence="5">PHD-type domain-containing protein</fullName>
    </recommendedName>
</protein>
<dbReference type="SUPFAM" id="SSF57903">
    <property type="entry name" value="FYVE/PHD zinc finger"/>
    <property type="match status" value="1"/>
</dbReference>
<dbReference type="InterPro" id="IPR011011">
    <property type="entry name" value="Znf_FYVE_PHD"/>
</dbReference>
<dbReference type="SMART" id="SM00249">
    <property type="entry name" value="PHD"/>
    <property type="match status" value="1"/>
</dbReference>
<dbReference type="PANTHER" id="PTHR47863:SF4">
    <property type="entry name" value="RING_FYVE_PHD ZINC FINGER SUPERFAMILY PROTEIN"/>
    <property type="match status" value="1"/>
</dbReference>
<gene>
    <name evidence="6" type="ORF">HS088_TW05G00716</name>
</gene>
<dbReference type="InterPro" id="IPR013083">
    <property type="entry name" value="Znf_RING/FYVE/PHD"/>
</dbReference>
<dbReference type="AlphaFoldDB" id="A0A7J7DNP9"/>
<dbReference type="InterPro" id="IPR001965">
    <property type="entry name" value="Znf_PHD"/>
</dbReference>
<name>A0A7J7DNP9_TRIWF</name>
<evidence type="ECO:0000256" key="3">
    <source>
        <dbReference type="ARBA" id="ARBA00022833"/>
    </source>
</evidence>
<comment type="caution">
    <text evidence="6">The sequence shown here is derived from an EMBL/GenBank/DDBJ whole genome shotgun (WGS) entry which is preliminary data.</text>
</comment>
<evidence type="ECO:0000256" key="2">
    <source>
        <dbReference type="ARBA" id="ARBA00022771"/>
    </source>
</evidence>
<dbReference type="Proteomes" id="UP000593562">
    <property type="component" value="Unassembled WGS sequence"/>
</dbReference>
<dbReference type="InterPro" id="IPR019787">
    <property type="entry name" value="Znf_PHD-finger"/>
</dbReference>
<evidence type="ECO:0000256" key="4">
    <source>
        <dbReference type="PROSITE-ProRule" id="PRU00146"/>
    </source>
</evidence>
<dbReference type="EMBL" id="JAAARO010000005">
    <property type="protein sequence ID" value="KAF5747985.1"/>
    <property type="molecule type" value="Genomic_DNA"/>
</dbReference>
<dbReference type="PROSITE" id="PS50016">
    <property type="entry name" value="ZF_PHD_2"/>
    <property type="match status" value="1"/>
</dbReference>
<reference evidence="6 7" key="1">
    <citation type="journal article" date="2020" name="Nat. Commun.">
        <title>Genome of Tripterygium wilfordii and identification of cytochrome P450 involved in triptolide biosynthesis.</title>
        <authorList>
            <person name="Tu L."/>
            <person name="Su P."/>
            <person name="Zhang Z."/>
            <person name="Gao L."/>
            <person name="Wang J."/>
            <person name="Hu T."/>
            <person name="Zhou J."/>
            <person name="Zhang Y."/>
            <person name="Zhao Y."/>
            <person name="Liu Y."/>
            <person name="Song Y."/>
            <person name="Tong Y."/>
            <person name="Lu Y."/>
            <person name="Yang J."/>
            <person name="Xu C."/>
            <person name="Jia M."/>
            <person name="Peters R.J."/>
            <person name="Huang L."/>
            <person name="Gao W."/>
        </authorList>
    </citation>
    <scope>NUCLEOTIDE SEQUENCE [LARGE SCALE GENOMIC DNA]</scope>
    <source>
        <strain evidence="7">cv. XIE 37</strain>
        <tissue evidence="6">Leaf</tissue>
    </source>
</reference>
<proteinExistence type="predicted"/>